<proteinExistence type="predicted"/>
<reference evidence="1" key="1">
    <citation type="submission" date="2021-02" db="EMBL/GenBank/DDBJ databases">
        <authorList>
            <person name="Nowell W R."/>
        </authorList>
    </citation>
    <scope>NUCLEOTIDE SEQUENCE</scope>
</reference>
<feature type="non-terminal residue" evidence="1">
    <location>
        <position position="1"/>
    </location>
</feature>
<dbReference type="AlphaFoldDB" id="A0A8S2VJ58"/>
<dbReference type="EMBL" id="CAJOBI010057974">
    <property type="protein sequence ID" value="CAF4402863.1"/>
    <property type="molecule type" value="Genomic_DNA"/>
</dbReference>
<accession>A0A8S2VJ58</accession>
<name>A0A8S2VJ58_9BILA</name>
<feature type="non-terminal residue" evidence="1">
    <location>
        <position position="73"/>
    </location>
</feature>
<evidence type="ECO:0000313" key="3">
    <source>
        <dbReference type="Proteomes" id="UP000676336"/>
    </source>
</evidence>
<comment type="caution">
    <text evidence="1">The sequence shown here is derived from an EMBL/GenBank/DDBJ whole genome shotgun (WGS) entry which is preliminary data.</text>
</comment>
<gene>
    <name evidence="1" type="ORF">SMN809_LOCUS30526</name>
    <name evidence="2" type="ORF">SMN809_LOCUS65292</name>
</gene>
<protein>
    <submittedName>
        <fullName evidence="1">Uncharacterized protein</fullName>
    </submittedName>
</protein>
<sequence>ESALIYQWHRDRHFDVQNLITKYVDDKMINITVLEFVKNLPQFDRTNYQSNRLPFEMLRPYAYLLEEKYRGRT</sequence>
<dbReference type="EMBL" id="CAJOBI010307506">
    <property type="protein sequence ID" value="CAF5168838.1"/>
    <property type="molecule type" value="Genomic_DNA"/>
</dbReference>
<dbReference type="Proteomes" id="UP000676336">
    <property type="component" value="Unassembled WGS sequence"/>
</dbReference>
<evidence type="ECO:0000313" key="2">
    <source>
        <dbReference type="EMBL" id="CAF5168838.1"/>
    </source>
</evidence>
<organism evidence="1 3">
    <name type="scientific">Rotaria magnacalcarata</name>
    <dbReference type="NCBI Taxonomy" id="392030"/>
    <lineage>
        <taxon>Eukaryota</taxon>
        <taxon>Metazoa</taxon>
        <taxon>Spiralia</taxon>
        <taxon>Gnathifera</taxon>
        <taxon>Rotifera</taxon>
        <taxon>Eurotatoria</taxon>
        <taxon>Bdelloidea</taxon>
        <taxon>Philodinida</taxon>
        <taxon>Philodinidae</taxon>
        <taxon>Rotaria</taxon>
    </lineage>
</organism>
<evidence type="ECO:0000313" key="1">
    <source>
        <dbReference type="EMBL" id="CAF4402863.1"/>
    </source>
</evidence>